<accession>F6I665</accession>
<keyword evidence="2" id="KW-0418">Kinase</keyword>
<dbReference type="Pfam" id="PF12819">
    <property type="entry name" value="Malectin_like"/>
    <property type="match status" value="1"/>
</dbReference>
<dbReference type="STRING" id="29760.F6I665"/>
<evidence type="ECO:0000256" key="9">
    <source>
        <dbReference type="ARBA" id="ARBA00023136"/>
    </source>
</evidence>
<keyword evidence="15" id="KW-1185">Reference proteome</keyword>
<dbReference type="HOGENOM" id="CLU_046209_0_0_1"/>
<dbReference type="FunFam" id="2.60.120.430:FF:000005">
    <property type="entry name" value="Putative receptor-like protein kinase"/>
    <property type="match status" value="1"/>
</dbReference>
<keyword evidence="8 11" id="KW-1133">Transmembrane helix</keyword>
<evidence type="ECO:0000256" key="6">
    <source>
        <dbReference type="ARBA" id="ARBA00022741"/>
    </source>
</evidence>
<feature type="domain" description="Malectin-like" evidence="13">
    <location>
        <begin position="38"/>
        <end position="396"/>
    </location>
</feature>
<evidence type="ECO:0000256" key="4">
    <source>
        <dbReference type="ARBA" id="ARBA00022692"/>
    </source>
</evidence>
<gene>
    <name evidence="14" type="ordered locus">VIT_15s0046g01930</name>
</gene>
<dbReference type="PANTHER" id="PTHR34590:SF6">
    <property type="entry name" value="RECEPTOR-LIKE KINASE"/>
    <property type="match status" value="1"/>
</dbReference>
<dbReference type="OrthoDB" id="735844at2759"/>
<keyword evidence="9 11" id="KW-0472">Membrane</keyword>
<dbReference type="GO" id="GO:0016020">
    <property type="term" value="C:membrane"/>
    <property type="evidence" value="ECO:0007669"/>
    <property type="project" value="UniProtKB-SubCell"/>
</dbReference>
<feature type="transmembrane region" description="Helical" evidence="11">
    <location>
        <begin position="422"/>
        <end position="442"/>
    </location>
</feature>
<dbReference type="FunFam" id="2.60.120.430:FF:000001">
    <property type="entry name" value="Receptor-like protein kinase FERONIA"/>
    <property type="match status" value="1"/>
</dbReference>
<dbReference type="GO" id="GO:0004714">
    <property type="term" value="F:transmembrane receptor protein tyrosine kinase activity"/>
    <property type="evidence" value="ECO:0007669"/>
    <property type="project" value="InterPro"/>
</dbReference>
<proteinExistence type="predicted"/>
<keyword evidence="6" id="KW-0547">Nucleotide-binding</keyword>
<evidence type="ECO:0000256" key="7">
    <source>
        <dbReference type="ARBA" id="ARBA00022840"/>
    </source>
</evidence>
<evidence type="ECO:0000256" key="3">
    <source>
        <dbReference type="ARBA" id="ARBA00022679"/>
    </source>
</evidence>
<dbReference type="InterPro" id="IPR045272">
    <property type="entry name" value="ANXUR1/2-like"/>
</dbReference>
<evidence type="ECO:0000256" key="11">
    <source>
        <dbReference type="SAM" id="Phobius"/>
    </source>
</evidence>
<name>F6I665_VITVI</name>
<evidence type="ECO:0000313" key="15">
    <source>
        <dbReference type="Proteomes" id="UP000009183"/>
    </source>
</evidence>
<dbReference type="Gene3D" id="2.60.120.430">
    <property type="entry name" value="Galactose-binding lectin"/>
    <property type="match status" value="2"/>
</dbReference>
<evidence type="ECO:0000256" key="5">
    <source>
        <dbReference type="ARBA" id="ARBA00022729"/>
    </source>
</evidence>
<evidence type="ECO:0000256" key="2">
    <source>
        <dbReference type="ARBA" id="ARBA00022527"/>
    </source>
</evidence>
<evidence type="ECO:0000256" key="10">
    <source>
        <dbReference type="ARBA" id="ARBA00023180"/>
    </source>
</evidence>
<protein>
    <recommendedName>
        <fullName evidence="13">Malectin-like domain-containing protein</fullName>
    </recommendedName>
</protein>
<dbReference type="InParanoid" id="F6I665"/>
<keyword evidence="5 12" id="KW-0732">Signal</keyword>
<evidence type="ECO:0000256" key="8">
    <source>
        <dbReference type="ARBA" id="ARBA00022989"/>
    </source>
</evidence>
<dbReference type="eggNOG" id="ENOG502R66J">
    <property type="taxonomic scope" value="Eukaryota"/>
</dbReference>
<keyword evidence="3" id="KW-0808">Transferase</keyword>
<keyword evidence="7" id="KW-0067">ATP-binding</keyword>
<dbReference type="EMBL" id="FN596755">
    <property type="protein sequence ID" value="CCB62461.1"/>
    <property type="molecule type" value="Genomic_DNA"/>
</dbReference>
<feature type="signal peptide" evidence="12">
    <location>
        <begin position="1"/>
        <end position="25"/>
    </location>
</feature>
<dbReference type="GO" id="GO:0004674">
    <property type="term" value="F:protein serine/threonine kinase activity"/>
    <property type="evidence" value="ECO:0007669"/>
    <property type="project" value="UniProtKB-KW"/>
</dbReference>
<reference evidence="15" key="1">
    <citation type="journal article" date="2007" name="Nature">
        <title>The grapevine genome sequence suggests ancestral hexaploidization in major angiosperm phyla.</title>
        <authorList>
            <consortium name="The French-Italian Public Consortium for Grapevine Genome Characterization."/>
            <person name="Jaillon O."/>
            <person name="Aury J.-M."/>
            <person name="Noel B."/>
            <person name="Policriti A."/>
            <person name="Clepet C."/>
            <person name="Casagrande A."/>
            <person name="Choisne N."/>
            <person name="Aubourg S."/>
            <person name="Vitulo N."/>
            <person name="Jubin C."/>
            <person name="Vezzi A."/>
            <person name="Legeai F."/>
            <person name="Hugueney P."/>
            <person name="Dasilva C."/>
            <person name="Horner D."/>
            <person name="Mica E."/>
            <person name="Jublot D."/>
            <person name="Poulain J."/>
            <person name="Bruyere C."/>
            <person name="Billault A."/>
            <person name="Segurens B."/>
            <person name="Gouyvenoux M."/>
            <person name="Ugarte E."/>
            <person name="Cattonaro F."/>
            <person name="Anthouard V."/>
            <person name="Vico V."/>
            <person name="Del Fabbro C."/>
            <person name="Alaux M."/>
            <person name="Di Gaspero G."/>
            <person name="Dumas V."/>
            <person name="Felice N."/>
            <person name="Paillard S."/>
            <person name="Juman I."/>
            <person name="Moroldo M."/>
            <person name="Scalabrin S."/>
            <person name="Canaguier A."/>
            <person name="Le Clainche I."/>
            <person name="Malacrida G."/>
            <person name="Durand E."/>
            <person name="Pesole G."/>
            <person name="Laucou V."/>
            <person name="Chatelet P."/>
            <person name="Merdinoglu D."/>
            <person name="Delledonne M."/>
            <person name="Pezzotti M."/>
            <person name="Lecharny A."/>
            <person name="Scarpelli C."/>
            <person name="Artiguenave F."/>
            <person name="Pe M.E."/>
            <person name="Valle G."/>
            <person name="Morgante M."/>
            <person name="Caboche M."/>
            <person name="Adam-Blondon A.-F."/>
            <person name="Weissenbach J."/>
            <person name="Quetier F."/>
            <person name="Wincker P."/>
        </authorList>
    </citation>
    <scope>NUCLEOTIDE SEQUENCE [LARGE SCALE GENOMIC DNA]</scope>
    <source>
        <strain evidence="15">cv. Pinot noir / PN40024</strain>
    </source>
</reference>
<comment type="subcellular location">
    <subcellularLocation>
        <location evidence="1">Membrane</location>
        <topology evidence="1">Single-pass type I membrane protein</topology>
    </subcellularLocation>
</comment>
<dbReference type="InterPro" id="IPR024788">
    <property type="entry name" value="Malectin-like_Carb-bd_dom"/>
</dbReference>
<dbReference type="Proteomes" id="UP000009183">
    <property type="component" value="Chromosome 15"/>
</dbReference>
<dbReference type="AlphaFoldDB" id="F6I665"/>
<evidence type="ECO:0000313" key="14">
    <source>
        <dbReference type="EMBL" id="CCB62461.1"/>
    </source>
</evidence>
<keyword evidence="10" id="KW-0325">Glycoprotein</keyword>
<keyword evidence="4 11" id="KW-0812">Transmembrane</keyword>
<evidence type="ECO:0000256" key="12">
    <source>
        <dbReference type="SAM" id="SignalP"/>
    </source>
</evidence>
<organism evidence="14 15">
    <name type="scientific">Vitis vinifera</name>
    <name type="common">Grape</name>
    <dbReference type="NCBI Taxonomy" id="29760"/>
    <lineage>
        <taxon>Eukaryota</taxon>
        <taxon>Viridiplantae</taxon>
        <taxon>Streptophyta</taxon>
        <taxon>Embryophyta</taxon>
        <taxon>Tracheophyta</taxon>
        <taxon>Spermatophyta</taxon>
        <taxon>Magnoliopsida</taxon>
        <taxon>eudicotyledons</taxon>
        <taxon>Gunneridae</taxon>
        <taxon>Pentapetalae</taxon>
        <taxon>rosids</taxon>
        <taxon>Vitales</taxon>
        <taxon>Vitaceae</taxon>
        <taxon>Viteae</taxon>
        <taxon>Vitis</taxon>
    </lineage>
</organism>
<dbReference type="GO" id="GO:0005524">
    <property type="term" value="F:ATP binding"/>
    <property type="evidence" value="ECO:0007669"/>
    <property type="project" value="UniProtKB-KW"/>
</dbReference>
<feature type="chain" id="PRO_5003336639" description="Malectin-like domain-containing protein" evidence="12">
    <location>
        <begin position="26"/>
        <end position="492"/>
    </location>
</feature>
<sequence length="492" mass="54773">MENLYGNPSFSLLLFLSLHLLVVSSLYQRFSPVDNYLINCGSSDEVSVDGNNRKFMGDSVKSDSVLMCGTRTISIRDSNPDLGLSPIYHTARVFTKPSKYEFEIRDKGTHAVRIHFHQLNSAKYDVSDALFHVSVNGFLVLSNFTGYDNENARIKEYLIWVDAEKLVIGFIPSKRSKFAFVNAIEVISAPKDLIADTAQFVNGDSVENFDGLTKQALEVVYRVNVGGPKVTPFNDSLWRTWVPDEEFLKFSEGSSRVYTSGRIRYQMGGASREVCPDNVYNSARVISSSNATVPNHNITWGFDVVEGYKYLVRMHFCDIASIAIGLIYFNVHVDGHLVYKDMDLSYITNEVLSSPFYADFVVDGDSSGVLTVSVGPSSKSFPYAVDGILNGVEIMKLNNSMGSLDGEVSVEQVLKNWPRGNIGVSVALFASVCLLLTASLLMHRRRVGVKDSVAWSPLPMDISKGNLKSNNQFSCGKCCIFLFKYIVLCWLY</sequence>
<evidence type="ECO:0000259" key="13">
    <source>
        <dbReference type="Pfam" id="PF12819"/>
    </source>
</evidence>
<evidence type="ECO:0000256" key="1">
    <source>
        <dbReference type="ARBA" id="ARBA00004479"/>
    </source>
</evidence>
<dbReference type="PaxDb" id="29760-VIT_15s0046g01930.t01"/>
<dbReference type="FunCoup" id="F6I665">
    <property type="interactions" value="540"/>
</dbReference>
<dbReference type="PANTHER" id="PTHR34590">
    <property type="entry name" value="OS03G0124300 PROTEIN-RELATED"/>
    <property type="match status" value="1"/>
</dbReference>
<keyword evidence="2" id="KW-0723">Serine/threonine-protein kinase</keyword>